<feature type="chain" id="PRO_5044199346" evidence="1">
    <location>
        <begin position="19"/>
        <end position="198"/>
    </location>
</feature>
<dbReference type="InterPro" id="IPR036579">
    <property type="entry name" value="PsaD_sf"/>
</dbReference>
<accession>A0AB34IN45</accession>
<dbReference type="SUPFAM" id="SSF64234">
    <property type="entry name" value="Photosystem I subunit PsaD"/>
    <property type="match status" value="1"/>
</dbReference>
<gene>
    <name evidence="2" type="ORF">AB1Y20_012302</name>
</gene>
<comment type="caution">
    <text evidence="2">The sequence shown here is derived from an EMBL/GenBank/DDBJ whole genome shotgun (WGS) entry which is preliminary data.</text>
</comment>
<dbReference type="GO" id="GO:0015979">
    <property type="term" value="P:photosynthesis"/>
    <property type="evidence" value="ECO:0007669"/>
    <property type="project" value="InterPro"/>
</dbReference>
<keyword evidence="1" id="KW-0732">Signal</keyword>
<proteinExistence type="predicted"/>
<dbReference type="GO" id="GO:0009538">
    <property type="term" value="C:photosystem I reaction center"/>
    <property type="evidence" value="ECO:0007669"/>
    <property type="project" value="InterPro"/>
</dbReference>
<name>A0AB34IN45_PRYPA</name>
<sequence>MAALLALPLLLRPHPLPATPQTPRHATPRLAATPRPFYALIWRSDAPFLYESLSGAVAQAPRGASATRCASLHDAHALGARLRAAAPRLAYSVYRVDDGRMLLVGSRPRRVNVPSAAIRFRRRRTPTGGAEDARLGVGGMGDDVWRELLEGSRSDVDDAWAEFRRQLELGRELEVVDEAGDPLELGDFLPEPEEEDYD</sequence>
<feature type="signal peptide" evidence="1">
    <location>
        <begin position="1"/>
        <end position="18"/>
    </location>
</feature>
<dbReference type="EMBL" id="JBGBPQ010000021">
    <property type="protein sequence ID" value="KAL1503836.1"/>
    <property type="molecule type" value="Genomic_DNA"/>
</dbReference>
<evidence type="ECO:0000313" key="2">
    <source>
        <dbReference type="EMBL" id="KAL1503836.1"/>
    </source>
</evidence>
<dbReference type="AlphaFoldDB" id="A0AB34IN45"/>
<evidence type="ECO:0000256" key="1">
    <source>
        <dbReference type="SAM" id="SignalP"/>
    </source>
</evidence>
<evidence type="ECO:0000313" key="3">
    <source>
        <dbReference type="Proteomes" id="UP001515480"/>
    </source>
</evidence>
<reference evidence="2 3" key="1">
    <citation type="journal article" date="2024" name="Science">
        <title>Giant polyketide synthase enzymes in the biosynthesis of giant marine polyether toxins.</title>
        <authorList>
            <person name="Fallon T.R."/>
            <person name="Shende V.V."/>
            <person name="Wierzbicki I.H."/>
            <person name="Pendleton A.L."/>
            <person name="Watervoot N.F."/>
            <person name="Auber R.P."/>
            <person name="Gonzalez D.J."/>
            <person name="Wisecaver J.H."/>
            <person name="Moore B.S."/>
        </authorList>
    </citation>
    <scope>NUCLEOTIDE SEQUENCE [LARGE SCALE GENOMIC DNA]</scope>
    <source>
        <strain evidence="2 3">12B1</strain>
    </source>
</reference>
<keyword evidence="3" id="KW-1185">Reference proteome</keyword>
<protein>
    <submittedName>
        <fullName evidence="2">Uncharacterized protein</fullName>
    </submittedName>
</protein>
<dbReference type="Proteomes" id="UP001515480">
    <property type="component" value="Unassembled WGS sequence"/>
</dbReference>
<organism evidence="2 3">
    <name type="scientific">Prymnesium parvum</name>
    <name type="common">Toxic golden alga</name>
    <dbReference type="NCBI Taxonomy" id="97485"/>
    <lineage>
        <taxon>Eukaryota</taxon>
        <taxon>Haptista</taxon>
        <taxon>Haptophyta</taxon>
        <taxon>Prymnesiophyceae</taxon>
        <taxon>Prymnesiales</taxon>
        <taxon>Prymnesiaceae</taxon>
        <taxon>Prymnesium</taxon>
    </lineage>
</organism>